<evidence type="ECO:0000313" key="2">
    <source>
        <dbReference type="Proteomes" id="UP000001064"/>
    </source>
</evidence>
<sequence length="50" mass="5940">MTMTIVKKLKKLHSLGYQKEFINDTDDKEEEYGSGEMKKMRWKNDISINS</sequence>
<dbReference type="RefSeq" id="XP_003283772.1">
    <property type="nucleotide sequence ID" value="XM_003283724.1"/>
</dbReference>
<dbReference type="VEuPathDB" id="AmoebaDB:DICPUDRAFT_147496"/>
<dbReference type="KEGG" id="dpp:DICPUDRAFT_147496"/>
<name>F0Z8N2_DICPU</name>
<dbReference type="Proteomes" id="UP000001064">
    <property type="component" value="Unassembled WGS sequence"/>
</dbReference>
<evidence type="ECO:0000313" key="1">
    <source>
        <dbReference type="EMBL" id="EGC39663.1"/>
    </source>
</evidence>
<dbReference type="InParanoid" id="F0Z8N2"/>
<dbReference type="GeneID" id="10509677"/>
<protein>
    <submittedName>
        <fullName evidence="1">Uncharacterized protein</fullName>
    </submittedName>
</protein>
<organism evidence="1 2">
    <name type="scientific">Dictyostelium purpureum</name>
    <name type="common">Slime mold</name>
    <dbReference type="NCBI Taxonomy" id="5786"/>
    <lineage>
        <taxon>Eukaryota</taxon>
        <taxon>Amoebozoa</taxon>
        <taxon>Evosea</taxon>
        <taxon>Eumycetozoa</taxon>
        <taxon>Dictyostelia</taxon>
        <taxon>Dictyosteliales</taxon>
        <taxon>Dictyosteliaceae</taxon>
        <taxon>Dictyostelium</taxon>
    </lineage>
</organism>
<proteinExistence type="predicted"/>
<dbReference type="EMBL" id="GL870953">
    <property type="protein sequence ID" value="EGC39663.1"/>
    <property type="molecule type" value="Genomic_DNA"/>
</dbReference>
<accession>F0Z8N2</accession>
<dbReference type="AlphaFoldDB" id="F0Z8N2"/>
<gene>
    <name evidence="1" type="ORF">DICPUDRAFT_147496</name>
</gene>
<reference evidence="2" key="1">
    <citation type="journal article" date="2011" name="Genome Biol.">
        <title>Comparative genomics of the social amoebae Dictyostelium discoideum and Dictyostelium purpureum.</title>
        <authorList>
            <consortium name="US DOE Joint Genome Institute (JGI-PGF)"/>
            <person name="Sucgang R."/>
            <person name="Kuo A."/>
            <person name="Tian X."/>
            <person name="Salerno W."/>
            <person name="Parikh A."/>
            <person name="Feasley C.L."/>
            <person name="Dalin E."/>
            <person name="Tu H."/>
            <person name="Huang E."/>
            <person name="Barry K."/>
            <person name="Lindquist E."/>
            <person name="Shapiro H."/>
            <person name="Bruce D."/>
            <person name="Schmutz J."/>
            <person name="Salamov A."/>
            <person name="Fey P."/>
            <person name="Gaudet P."/>
            <person name="Anjard C."/>
            <person name="Babu M.M."/>
            <person name="Basu S."/>
            <person name="Bushmanova Y."/>
            <person name="van der Wel H."/>
            <person name="Katoh-Kurasawa M."/>
            <person name="Dinh C."/>
            <person name="Coutinho P.M."/>
            <person name="Saito T."/>
            <person name="Elias M."/>
            <person name="Schaap P."/>
            <person name="Kay R.R."/>
            <person name="Henrissat B."/>
            <person name="Eichinger L."/>
            <person name="Rivero F."/>
            <person name="Putnam N.H."/>
            <person name="West C.M."/>
            <person name="Loomis W.F."/>
            <person name="Chisholm R.L."/>
            <person name="Shaulsky G."/>
            <person name="Strassmann J.E."/>
            <person name="Queller D.C."/>
            <person name="Kuspa A."/>
            <person name="Grigoriev I.V."/>
        </authorList>
    </citation>
    <scope>NUCLEOTIDE SEQUENCE [LARGE SCALE GENOMIC DNA]</scope>
    <source>
        <strain evidence="2">QSDP1</strain>
    </source>
</reference>
<keyword evidence="2" id="KW-1185">Reference proteome</keyword>